<evidence type="ECO:0000256" key="2">
    <source>
        <dbReference type="SAM" id="Coils"/>
    </source>
</evidence>
<evidence type="ECO:0000259" key="4">
    <source>
        <dbReference type="Pfam" id="PF25954"/>
    </source>
</evidence>
<gene>
    <name evidence="6" type="ORF">EV684_114161</name>
</gene>
<dbReference type="Gene3D" id="2.40.30.170">
    <property type="match status" value="1"/>
</dbReference>
<dbReference type="SUPFAM" id="SSF111369">
    <property type="entry name" value="HlyD-like secretion proteins"/>
    <property type="match status" value="1"/>
</dbReference>
<dbReference type="Gene3D" id="2.40.420.20">
    <property type="match status" value="1"/>
</dbReference>
<feature type="domain" description="CusB-like beta-barrel" evidence="4">
    <location>
        <begin position="222"/>
        <end position="273"/>
    </location>
</feature>
<sequence length="378" mass="40091">MSMRPVLTAVCLACLLAACGKPAKPEAADAAASAPTLYIAPEDVVTVQSSAIAGGPVITGSIQPERRADLAAEVAAVVVQVLKDNGEAVRRGDLLMRLDDTALRESLTSAEESVRSASQAWEQAERQVQRLKTLQQQGMISTQALEDAEIRRNTTQSELVAARARAVSARQQVTRTLVRAPFDGVVSERRVSVGDTVQIGRELVKVIDPASMRFEGLVSADRVAELKTGQTVRFRVNGYGNEEFAGRVRRIDAAANATTRQVALIVDFADDAKAPRVAGLFAEGRVETGSSDRLMLPESPIVRSGEAATVWRLDGKTLQRVAVKLGERDARTGLTPVLSGLAAGDRVLRNPSRTMTPGQGYELKPAAAASAAAASAAK</sequence>
<evidence type="ECO:0000313" key="6">
    <source>
        <dbReference type="EMBL" id="TCO99864.1"/>
    </source>
</evidence>
<keyword evidence="3" id="KW-0732">Signal</keyword>
<evidence type="ECO:0000313" key="7">
    <source>
        <dbReference type="Proteomes" id="UP000295106"/>
    </source>
</evidence>
<protein>
    <submittedName>
        <fullName evidence="6">RND family efflux transporter MFP subunit</fullName>
    </submittedName>
</protein>
<dbReference type="InterPro" id="IPR058647">
    <property type="entry name" value="BSH_CzcB-like"/>
</dbReference>
<dbReference type="PANTHER" id="PTHR30469:SF15">
    <property type="entry name" value="HLYD FAMILY OF SECRETION PROTEINS"/>
    <property type="match status" value="1"/>
</dbReference>
<comment type="similarity">
    <text evidence="1">Belongs to the membrane fusion protein (MFP) (TC 8.A.1) family.</text>
</comment>
<dbReference type="EMBL" id="SLXD01000014">
    <property type="protein sequence ID" value="TCO99864.1"/>
    <property type="molecule type" value="Genomic_DNA"/>
</dbReference>
<dbReference type="NCBIfam" id="TIGR01730">
    <property type="entry name" value="RND_mfp"/>
    <property type="match status" value="1"/>
</dbReference>
<feature type="signal peptide" evidence="3">
    <location>
        <begin position="1"/>
        <end position="23"/>
    </location>
</feature>
<evidence type="ECO:0000256" key="1">
    <source>
        <dbReference type="ARBA" id="ARBA00009477"/>
    </source>
</evidence>
<evidence type="ECO:0000259" key="5">
    <source>
        <dbReference type="Pfam" id="PF25973"/>
    </source>
</evidence>
<dbReference type="InterPro" id="IPR058792">
    <property type="entry name" value="Beta-barrel_RND_2"/>
</dbReference>
<reference evidence="6 7" key="1">
    <citation type="submission" date="2019-03" db="EMBL/GenBank/DDBJ databases">
        <title>Genomic Encyclopedia of Type Strains, Phase IV (KMG-IV): sequencing the most valuable type-strain genomes for metagenomic binning, comparative biology and taxonomic classification.</title>
        <authorList>
            <person name="Goeker M."/>
        </authorList>
    </citation>
    <scope>NUCLEOTIDE SEQUENCE [LARGE SCALE GENOMIC DNA]</scope>
    <source>
        <strain evidence="6 7">DSM 1709</strain>
    </source>
</reference>
<feature type="domain" description="CzcB-like barrel-sandwich hybrid" evidence="5">
    <location>
        <begin position="68"/>
        <end position="208"/>
    </location>
</feature>
<feature type="chain" id="PRO_5020605066" evidence="3">
    <location>
        <begin position="24"/>
        <end position="378"/>
    </location>
</feature>
<dbReference type="AlphaFoldDB" id="A0A4R2M4W7"/>
<dbReference type="GO" id="GO:1990281">
    <property type="term" value="C:efflux pump complex"/>
    <property type="evidence" value="ECO:0007669"/>
    <property type="project" value="TreeGrafter"/>
</dbReference>
<dbReference type="Gene3D" id="2.40.50.100">
    <property type="match status" value="1"/>
</dbReference>
<dbReference type="Pfam" id="PF25954">
    <property type="entry name" value="Beta-barrel_RND_2"/>
    <property type="match status" value="1"/>
</dbReference>
<dbReference type="Proteomes" id="UP000295106">
    <property type="component" value="Unassembled WGS sequence"/>
</dbReference>
<dbReference type="PANTHER" id="PTHR30469">
    <property type="entry name" value="MULTIDRUG RESISTANCE PROTEIN MDTA"/>
    <property type="match status" value="1"/>
</dbReference>
<name>A0A4R2M4W7_RUBGE</name>
<dbReference type="PROSITE" id="PS51257">
    <property type="entry name" value="PROKAR_LIPOPROTEIN"/>
    <property type="match status" value="1"/>
</dbReference>
<dbReference type="Gene3D" id="1.10.287.470">
    <property type="entry name" value="Helix hairpin bin"/>
    <property type="match status" value="1"/>
</dbReference>
<organism evidence="6 7">
    <name type="scientific">Rubrivivax gelatinosus</name>
    <name type="common">Rhodocyclus gelatinosus</name>
    <name type="synonym">Rhodopseudomonas gelatinosa</name>
    <dbReference type="NCBI Taxonomy" id="28068"/>
    <lineage>
        <taxon>Bacteria</taxon>
        <taxon>Pseudomonadati</taxon>
        <taxon>Pseudomonadota</taxon>
        <taxon>Betaproteobacteria</taxon>
        <taxon>Burkholderiales</taxon>
        <taxon>Sphaerotilaceae</taxon>
        <taxon>Rubrivivax</taxon>
    </lineage>
</organism>
<keyword evidence="2" id="KW-0175">Coiled coil</keyword>
<comment type="caution">
    <text evidence="6">The sequence shown here is derived from an EMBL/GenBank/DDBJ whole genome shotgun (WGS) entry which is preliminary data.</text>
</comment>
<dbReference type="GO" id="GO:0015562">
    <property type="term" value="F:efflux transmembrane transporter activity"/>
    <property type="evidence" value="ECO:0007669"/>
    <property type="project" value="TreeGrafter"/>
</dbReference>
<feature type="coiled-coil region" evidence="2">
    <location>
        <begin position="107"/>
        <end position="165"/>
    </location>
</feature>
<dbReference type="InterPro" id="IPR006143">
    <property type="entry name" value="RND_pump_MFP"/>
</dbReference>
<proteinExistence type="inferred from homology"/>
<accession>A0A4R2M4W7</accession>
<dbReference type="Pfam" id="PF25973">
    <property type="entry name" value="BSH_CzcB"/>
    <property type="match status" value="1"/>
</dbReference>
<evidence type="ECO:0000256" key="3">
    <source>
        <dbReference type="SAM" id="SignalP"/>
    </source>
</evidence>